<feature type="chain" id="PRO_5021977430" description="Carboxypeptidase regulatory-like domain-containing protein" evidence="2">
    <location>
        <begin position="20"/>
        <end position="149"/>
    </location>
</feature>
<evidence type="ECO:0008006" key="5">
    <source>
        <dbReference type="Google" id="ProtNLM"/>
    </source>
</evidence>
<feature type="region of interest" description="Disordered" evidence="1">
    <location>
        <begin position="92"/>
        <end position="123"/>
    </location>
</feature>
<accession>A0A517QB22</accession>
<proteinExistence type="predicted"/>
<sequence length="149" mass="15843" precursor="true">MKKSIFLHCLRFTALIAVSIFLITVNTGCGRTPGSDKPRGEITITITNGGTPIPEGQVDLANEETGEGGGGPLDEAGTATIEMVAVGNYTVTINPPPQEPIAPGMEQPAPQKKDDSRIPPKVRKIKTSPLTVEVKSGTNEFTFDLKEIQ</sequence>
<keyword evidence="2" id="KW-0732">Signal</keyword>
<feature type="signal peptide" evidence="2">
    <location>
        <begin position="1"/>
        <end position="19"/>
    </location>
</feature>
<name>A0A517QB22_9PLAN</name>
<organism evidence="3 4">
    <name type="scientific">Gimesia panareensis</name>
    <dbReference type="NCBI Taxonomy" id="2527978"/>
    <lineage>
        <taxon>Bacteria</taxon>
        <taxon>Pseudomonadati</taxon>
        <taxon>Planctomycetota</taxon>
        <taxon>Planctomycetia</taxon>
        <taxon>Planctomycetales</taxon>
        <taxon>Planctomycetaceae</taxon>
        <taxon>Gimesia</taxon>
    </lineage>
</organism>
<protein>
    <recommendedName>
        <fullName evidence="5">Carboxypeptidase regulatory-like domain-containing protein</fullName>
    </recommendedName>
</protein>
<dbReference type="AlphaFoldDB" id="A0A517QB22"/>
<dbReference type="Proteomes" id="UP000315647">
    <property type="component" value="Chromosome"/>
</dbReference>
<evidence type="ECO:0000313" key="4">
    <source>
        <dbReference type="Proteomes" id="UP000315647"/>
    </source>
</evidence>
<evidence type="ECO:0000256" key="1">
    <source>
        <dbReference type="SAM" id="MobiDB-lite"/>
    </source>
</evidence>
<feature type="compositionally biased region" description="Low complexity" evidence="1">
    <location>
        <begin position="47"/>
        <end position="56"/>
    </location>
</feature>
<reference evidence="3 4" key="1">
    <citation type="submission" date="2019-03" db="EMBL/GenBank/DDBJ databases">
        <title>Deep-cultivation of Planctomycetes and their phenomic and genomic characterization uncovers novel biology.</title>
        <authorList>
            <person name="Wiegand S."/>
            <person name="Jogler M."/>
            <person name="Boedeker C."/>
            <person name="Pinto D."/>
            <person name="Vollmers J."/>
            <person name="Rivas-Marin E."/>
            <person name="Kohn T."/>
            <person name="Peeters S.H."/>
            <person name="Heuer A."/>
            <person name="Rast P."/>
            <person name="Oberbeckmann S."/>
            <person name="Bunk B."/>
            <person name="Jeske O."/>
            <person name="Meyerdierks A."/>
            <person name="Storesund J.E."/>
            <person name="Kallscheuer N."/>
            <person name="Luecker S."/>
            <person name="Lage O.M."/>
            <person name="Pohl T."/>
            <person name="Merkel B.J."/>
            <person name="Hornburger P."/>
            <person name="Mueller R.-W."/>
            <person name="Bruemmer F."/>
            <person name="Labrenz M."/>
            <person name="Spormann A.M."/>
            <person name="Op den Camp H."/>
            <person name="Overmann J."/>
            <person name="Amann R."/>
            <person name="Jetten M.S.M."/>
            <person name="Mascher T."/>
            <person name="Medema M.H."/>
            <person name="Devos D.P."/>
            <person name="Kaster A.-K."/>
            <person name="Ovreas L."/>
            <person name="Rohde M."/>
            <person name="Galperin M.Y."/>
            <person name="Jogler C."/>
        </authorList>
    </citation>
    <scope>NUCLEOTIDE SEQUENCE [LARGE SCALE GENOMIC DNA]</scope>
    <source>
        <strain evidence="3 4">Enr10</strain>
    </source>
</reference>
<evidence type="ECO:0000256" key="2">
    <source>
        <dbReference type="SAM" id="SignalP"/>
    </source>
</evidence>
<dbReference type="RefSeq" id="WP_145451166.1">
    <property type="nucleotide sequence ID" value="NZ_CP037421.1"/>
</dbReference>
<feature type="region of interest" description="Disordered" evidence="1">
    <location>
        <begin position="47"/>
        <end position="76"/>
    </location>
</feature>
<gene>
    <name evidence="3" type="ORF">Enr10x_41700</name>
</gene>
<dbReference type="EMBL" id="CP037421">
    <property type="protein sequence ID" value="QDT28824.1"/>
    <property type="molecule type" value="Genomic_DNA"/>
</dbReference>
<evidence type="ECO:0000313" key="3">
    <source>
        <dbReference type="EMBL" id="QDT28824.1"/>
    </source>
</evidence>
<keyword evidence="4" id="KW-1185">Reference proteome</keyword>